<keyword evidence="2" id="KW-0564">Palmitate</keyword>
<evidence type="ECO:0000256" key="1">
    <source>
        <dbReference type="ARBA" id="ARBA00007613"/>
    </source>
</evidence>
<keyword evidence="3" id="KW-0175">Coiled coil</keyword>
<dbReference type="Pfam" id="PF02321">
    <property type="entry name" value="OEP"/>
    <property type="match status" value="2"/>
</dbReference>
<evidence type="ECO:0000256" key="2">
    <source>
        <dbReference type="RuleBase" id="RU362097"/>
    </source>
</evidence>
<keyword evidence="2" id="KW-0449">Lipoprotein</keyword>
<dbReference type="GO" id="GO:0015562">
    <property type="term" value="F:efflux transmembrane transporter activity"/>
    <property type="evidence" value="ECO:0007669"/>
    <property type="project" value="InterPro"/>
</dbReference>
<dbReference type="PANTHER" id="PTHR30203:SF33">
    <property type="entry name" value="BLR4455 PROTEIN"/>
    <property type="match status" value="1"/>
</dbReference>
<dbReference type="GO" id="GO:0005886">
    <property type="term" value="C:plasma membrane"/>
    <property type="evidence" value="ECO:0007669"/>
    <property type="project" value="UniProtKB-SubCell"/>
</dbReference>
<dbReference type="EMBL" id="JABWSX010000001">
    <property type="protein sequence ID" value="NVL08541.1"/>
    <property type="molecule type" value="Genomic_DNA"/>
</dbReference>
<dbReference type="RefSeq" id="WP_176532036.1">
    <property type="nucleotide sequence ID" value="NZ_CP088022.1"/>
</dbReference>
<name>A0A973WQF0_9BRAD</name>
<dbReference type="Gene3D" id="1.20.1600.10">
    <property type="entry name" value="Outer membrane efflux proteins (OEP)"/>
    <property type="match status" value="1"/>
</dbReference>
<reference evidence="4" key="1">
    <citation type="submission" date="2020-06" db="EMBL/GenBank/DDBJ databases">
        <title>Whole Genome Sequence of Bradyrhizobium sp. Strain 66S1MB.</title>
        <authorList>
            <person name="Bromfield E."/>
            <person name="Cloutier S."/>
        </authorList>
    </citation>
    <scope>NUCLEOTIDE SEQUENCE</scope>
    <source>
        <strain evidence="4">66S1MB</strain>
    </source>
</reference>
<dbReference type="InterPro" id="IPR010131">
    <property type="entry name" value="MdtP/NodT-like"/>
</dbReference>
<comment type="caution">
    <text evidence="4">The sequence shown here is derived from an EMBL/GenBank/DDBJ whole genome shotgun (WGS) entry which is preliminary data.</text>
</comment>
<comment type="subcellular location">
    <subcellularLocation>
        <location evidence="2">Cell membrane</location>
        <topology evidence="2">Lipid-anchor</topology>
    </subcellularLocation>
</comment>
<keyword evidence="2" id="KW-0812">Transmembrane</keyword>
<sequence>MSEIVARIVAALARCARHALRPTLGAGAAGLLLASCAAVGPNFVPPAAPDVDRYTPEKLASPSSSAGGPSVPKQHFVSGEDLSLRWWTAFRSRPLDELIKMSVEHNPSLQAAEASIRIAQYNALAQRGLFFPQLGANYTPTQQQISGASSSGPGGQSPSVFSLHTAQLNVSFVPDIWGQNVRAVESLDAISEQQLFQLEAAYLTLTANVVTAAIQEASLRGQIAAIQRVVKIERGILEIVKNQFNAGGAAQVDVLAQEAALAQSEQLLPPLEKQLAVQRDLLTSLAGQFSADEILQKFTLDRLALPAHLPVSLPSKMIARRPDVRAAEALLHSANAQVGVSIAARLPNITISGNAGAAGFSLAELFTPGTSFYVIAASATQPLFDGLTLYHKQKAAEAAVDQADALYRQAVVTAMQNVADALRSLQADARALQAAVKAELAAKASLDIIQKQLALGQVNQVVVLNAQQVYLTAAVVRVQAQATRLSDSAALFMALGGGWPTNCASDDWRKCALEDSPAATPQRVSENGPPVR</sequence>
<keyword evidence="2" id="KW-0472">Membrane</keyword>
<protein>
    <submittedName>
        <fullName evidence="4">Efflux transporter outer membrane subunit</fullName>
    </submittedName>
</protein>
<dbReference type="AlphaFoldDB" id="A0A973WQF0"/>
<feature type="coiled-coil region" evidence="3">
    <location>
        <begin position="415"/>
        <end position="442"/>
    </location>
</feature>
<organism evidence="4">
    <name type="scientific">Bradyrhizobium quebecense</name>
    <dbReference type="NCBI Taxonomy" id="2748629"/>
    <lineage>
        <taxon>Bacteria</taxon>
        <taxon>Pseudomonadati</taxon>
        <taxon>Pseudomonadota</taxon>
        <taxon>Alphaproteobacteria</taxon>
        <taxon>Hyphomicrobiales</taxon>
        <taxon>Nitrobacteraceae</taxon>
        <taxon>Bradyrhizobium</taxon>
    </lineage>
</organism>
<dbReference type="InterPro" id="IPR003423">
    <property type="entry name" value="OMP_efflux"/>
</dbReference>
<accession>A0A973WQF0</accession>
<evidence type="ECO:0000256" key="3">
    <source>
        <dbReference type="SAM" id="Coils"/>
    </source>
</evidence>
<keyword evidence="2" id="KW-1134">Transmembrane beta strand</keyword>
<proteinExistence type="inferred from homology"/>
<dbReference type="NCBIfam" id="TIGR01845">
    <property type="entry name" value="outer_NodT"/>
    <property type="match status" value="1"/>
</dbReference>
<dbReference type="SUPFAM" id="SSF56954">
    <property type="entry name" value="Outer membrane efflux proteins (OEP)"/>
    <property type="match status" value="1"/>
</dbReference>
<dbReference type="PANTHER" id="PTHR30203">
    <property type="entry name" value="OUTER MEMBRANE CATION EFFLUX PROTEIN"/>
    <property type="match status" value="1"/>
</dbReference>
<gene>
    <name evidence="4" type="ORF">HU230_22830</name>
</gene>
<dbReference type="Gene3D" id="2.20.200.10">
    <property type="entry name" value="Outer membrane efflux proteins (OEP)"/>
    <property type="match status" value="1"/>
</dbReference>
<evidence type="ECO:0000313" key="4">
    <source>
        <dbReference type="EMBL" id="NVL08541.1"/>
    </source>
</evidence>
<comment type="similarity">
    <text evidence="1 2">Belongs to the outer membrane factor (OMF) (TC 1.B.17) family.</text>
</comment>